<keyword evidence="2" id="KW-0472">Membrane</keyword>
<feature type="transmembrane region" description="Helical" evidence="2">
    <location>
        <begin position="147"/>
        <end position="170"/>
    </location>
</feature>
<dbReference type="EMBL" id="CP001769">
    <property type="protein sequence ID" value="ADB38164.1"/>
    <property type="molecule type" value="Genomic_DNA"/>
</dbReference>
<feature type="transmembrane region" description="Helical" evidence="2">
    <location>
        <begin position="89"/>
        <end position="111"/>
    </location>
</feature>
<dbReference type="HOGENOM" id="CLU_020473_1_0_10"/>
<dbReference type="AlphaFoldDB" id="D2QDN4"/>
<name>D2QDN4_SPILD</name>
<gene>
    <name evidence="4" type="ordered locus">Slin_2134</name>
</gene>
<dbReference type="InterPro" id="IPR010559">
    <property type="entry name" value="Sig_transdc_His_kin_internal"/>
</dbReference>
<dbReference type="PANTHER" id="PTHR34220">
    <property type="entry name" value="SENSOR HISTIDINE KINASE YPDA"/>
    <property type="match status" value="1"/>
</dbReference>
<dbReference type="GO" id="GO:0016020">
    <property type="term" value="C:membrane"/>
    <property type="evidence" value="ECO:0007669"/>
    <property type="project" value="InterPro"/>
</dbReference>
<dbReference type="RefSeq" id="WP_012926710.1">
    <property type="nucleotide sequence ID" value="NC_013730.1"/>
</dbReference>
<evidence type="ECO:0000313" key="4">
    <source>
        <dbReference type="EMBL" id="ADB38164.1"/>
    </source>
</evidence>
<sequence length="387" mass="44607">MGYKLFFLQVLVSPAIRFRLIRHALLWITAILLVYRGFRFIATSIPDTSPQTALLYSLSSTAFVSTLIIGIYWLITWQIHQNLLLRFKLNYFLLAILGVHLVAAELVLAHFRLVYALFPLTKLPRFYAAHADHIQQLPFWLAPFDAIIVWLFSFSLVYNYLLYAIGLKVFKDLFTSQLQRVELEKENLRLEFDFLKAQVNPHFLFNTLNNIYSFAIRSPERVAGSILKLSDLMRYTLYETNEERVLLSKEIAFLTSYVDLERIRHDDHVSIRFSVTGESTNQQVPPLLFISFIENAFKHGIQSTAQASWVDIQLHIQPAAVTLSVENSRPERKAAGPAGIGLLNVQKRLAFYYPNLHTLDIVSTPDQFSVHLSLHLHETDLSRHYPG</sequence>
<evidence type="ECO:0000256" key="1">
    <source>
        <dbReference type="SAM" id="Coils"/>
    </source>
</evidence>
<proteinExistence type="predicted"/>
<keyword evidence="4" id="KW-0418">Kinase</keyword>
<dbReference type="STRING" id="504472.Slin_2134"/>
<dbReference type="GO" id="GO:0000155">
    <property type="term" value="F:phosphorelay sensor kinase activity"/>
    <property type="evidence" value="ECO:0007669"/>
    <property type="project" value="InterPro"/>
</dbReference>
<dbReference type="KEGG" id="sli:Slin_2134"/>
<feature type="transmembrane region" description="Helical" evidence="2">
    <location>
        <begin position="20"/>
        <end position="42"/>
    </location>
</feature>
<dbReference type="InterPro" id="IPR050640">
    <property type="entry name" value="Bact_2-comp_sensor_kinase"/>
</dbReference>
<keyword evidence="4" id="KW-0808">Transferase</keyword>
<organism evidence="4 5">
    <name type="scientific">Spirosoma linguale (strain ATCC 33905 / DSM 74 / LMG 10896 / Claus 1)</name>
    <dbReference type="NCBI Taxonomy" id="504472"/>
    <lineage>
        <taxon>Bacteria</taxon>
        <taxon>Pseudomonadati</taxon>
        <taxon>Bacteroidota</taxon>
        <taxon>Cytophagia</taxon>
        <taxon>Cytophagales</taxon>
        <taxon>Cytophagaceae</taxon>
        <taxon>Spirosoma</taxon>
    </lineage>
</organism>
<accession>D2QDN4</accession>
<evidence type="ECO:0000259" key="3">
    <source>
        <dbReference type="Pfam" id="PF06580"/>
    </source>
</evidence>
<keyword evidence="1" id="KW-0175">Coiled coil</keyword>
<dbReference type="Pfam" id="PF06580">
    <property type="entry name" value="His_kinase"/>
    <property type="match status" value="1"/>
</dbReference>
<keyword evidence="5" id="KW-1185">Reference proteome</keyword>
<dbReference type="PANTHER" id="PTHR34220:SF7">
    <property type="entry name" value="SENSOR HISTIDINE KINASE YPDA"/>
    <property type="match status" value="1"/>
</dbReference>
<dbReference type="Gene3D" id="3.30.565.10">
    <property type="entry name" value="Histidine kinase-like ATPase, C-terminal domain"/>
    <property type="match status" value="1"/>
</dbReference>
<reference evidence="4 5" key="1">
    <citation type="journal article" date="2010" name="Stand. Genomic Sci.">
        <title>Complete genome sequence of Spirosoma linguale type strain (1).</title>
        <authorList>
            <person name="Lail K."/>
            <person name="Sikorski J."/>
            <person name="Saunders E."/>
            <person name="Lapidus A."/>
            <person name="Glavina Del Rio T."/>
            <person name="Copeland A."/>
            <person name="Tice H."/>
            <person name="Cheng J.-F."/>
            <person name="Lucas S."/>
            <person name="Nolan M."/>
            <person name="Bruce D."/>
            <person name="Goodwin L."/>
            <person name="Pitluck S."/>
            <person name="Ivanova N."/>
            <person name="Mavromatis K."/>
            <person name="Ovchinnikova G."/>
            <person name="Pati A."/>
            <person name="Chen A."/>
            <person name="Palaniappan K."/>
            <person name="Land M."/>
            <person name="Hauser L."/>
            <person name="Chang Y.-J."/>
            <person name="Jeffries C.D."/>
            <person name="Chain P."/>
            <person name="Brettin T."/>
            <person name="Detter J.C."/>
            <person name="Schuetze A."/>
            <person name="Rohde M."/>
            <person name="Tindall B.J."/>
            <person name="Goeker M."/>
            <person name="Bristow J."/>
            <person name="Eisen J.A."/>
            <person name="Markowitz V."/>
            <person name="Hugenholtz P."/>
            <person name="Kyrpides N.C."/>
            <person name="Klenk H.-P."/>
            <person name="Chen F."/>
        </authorList>
    </citation>
    <scope>NUCLEOTIDE SEQUENCE [LARGE SCALE GENOMIC DNA]</scope>
    <source>
        <strain evidence="5">ATCC 33905 / DSM 74 / LMG 10896 / Claus 1</strain>
    </source>
</reference>
<evidence type="ECO:0000313" key="5">
    <source>
        <dbReference type="Proteomes" id="UP000002028"/>
    </source>
</evidence>
<dbReference type="eggNOG" id="COG2972">
    <property type="taxonomic scope" value="Bacteria"/>
</dbReference>
<keyword evidence="2" id="KW-0812">Transmembrane</keyword>
<dbReference type="InterPro" id="IPR036890">
    <property type="entry name" value="HATPase_C_sf"/>
</dbReference>
<evidence type="ECO:0000256" key="2">
    <source>
        <dbReference type="SAM" id="Phobius"/>
    </source>
</evidence>
<feature type="transmembrane region" description="Helical" evidence="2">
    <location>
        <begin position="54"/>
        <end position="77"/>
    </location>
</feature>
<feature type="coiled-coil region" evidence="1">
    <location>
        <begin position="171"/>
        <end position="198"/>
    </location>
</feature>
<dbReference type="SUPFAM" id="SSF55874">
    <property type="entry name" value="ATPase domain of HSP90 chaperone/DNA topoisomerase II/histidine kinase"/>
    <property type="match status" value="1"/>
</dbReference>
<feature type="domain" description="Signal transduction histidine kinase internal region" evidence="3">
    <location>
        <begin position="191"/>
        <end position="268"/>
    </location>
</feature>
<protein>
    <submittedName>
        <fullName evidence="4">Signal transduction histidine kinase, LytS</fullName>
    </submittedName>
</protein>
<keyword evidence="2" id="KW-1133">Transmembrane helix</keyword>
<dbReference type="Proteomes" id="UP000002028">
    <property type="component" value="Chromosome"/>
</dbReference>